<gene>
    <name evidence="2" type="ORF">HMPREF9488_00106</name>
</gene>
<evidence type="ECO:0000313" key="3">
    <source>
        <dbReference type="Proteomes" id="UP000003157"/>
    </source>
</evidence>
<keyword evidence="1" id="KW-0812">Transmembrane</keyword>
<proteinExistence type="predicted"/>
<dbReference type="AlphaFoldDB" id="E7G5R8"/>
<reference evidence="2 3" key="1">
    <citation type="submission" date="2010-12" db="EMBL/GenBank/DDBJ databases">
        <title>The Genome Sequence of Coprobacillus sp. strain 29_1.</title>
        <authorList>
            <consortium name="The Broad Institute Genome Sequencing Platform"/>
            <person name="Earl A."/>
            <person name="Ward D."/>
            <person name="Feldgarden M."/>
            <person name="Gevers D."/>
            <person name="Daigneault M."/>
            <person name="Sibley C.D."/>
            <person name="White A."/>
            <person name="Strauss J."/>
            <person name="Allen-Vercoe E."/>
            <person name="Young S.K."/>
            <person name="Zeng Q."/>
            <person name="Gargeya S."/>
            <person name="Fitzgerald M."/>
            <person name="Haas B."/>
            <person name="Abouelleil A."/>
            <person name="Alvarado L."/>
            <person name="Arachchi H.M."/>
            <person name="Berlin A."/>
            <person name="Brown A."/>
            <person name="Chapman S.B."/>
            <person name="Chen Z."/>
            <person name="Dunbar C."/>
            <person name="Freedman E."/>
            <person name="Gearin G."/>
            <person name="Gellesch M."/>
            <person name="Goldberg J."/>
            <person name="Griggs A."/>
            <person name="Gujja S."/>
            <person name="Heilman E."/>
            <person name="Heiman D."/>
            <person name="Howarth C."/>
            <person name="Larson L."/>
            <person name="Lui A."/>
            <person name="MacDonald P.J.P."/>
            <person name="Mehta T."/>
            <person name="Montmayeur A."/>
            <person name="Murphy C."/>
            <person name="Neiman D."/>
            <person name="Pearson M."/>
            <person name="Priest M."/>
            <person name="Roberts A."/>
            <person name="Saif S."/>
            <person name="Shea T."/>
            <person name="Shenoy N."/>
            <person name="Sisk P."/>
            <person name="Stolte C."/>
            <person name="Sykes S."/>
            <person name="White J."/>
            <person name="Yandava C."/>
            <person name="Nusbaum C."/>
            <person name="Birren B."/>
        </authorList>
    </citation>
    <scope>NUCLEOTIDE SEQUENCE [LARGE SCALE GENOMIC DNA]</scope>
    <source>
        <strain evidence="2 3">29_1</strain>
    </source>
</reference>
<evidence type="ECO:0000313" key="2">
    <source>
        <dbReference type="EMBL" id="EFW06569.1"/>
    </source>
</evidence>
<accession>E7G5R8</accession>
<dbReference type="Proteomes" id="UP000003157">
    <property type="component" value="Unassembled WGS sequence"/>
</dbReference>
<keyword evidence="3" id="KW-1185">Reference proteome</keyword>
<dbReference type="STRING" id="100884.GCA_000269565_01594"/>
<name>E7G5R8_9FIRM</name>
<dbReference type="GeneID" id="78229467"/>
<feature type="transmembrane region" description="Helical" evidence="1">
    <location>
        <begin position="39"/>
        <end position="59"/>
    </location>
</feature>
<sequence length="65" mass="7753">MLRKMISVIVTIILTYLYFKVIAQPINQYFFRTDHEGMSLIILFIVYFVIILPVILILVNKFIMK</sequence>
<comment type="caution">
    <text evidence="2">The sequence shown here is derived from an EMBL/GenBank/DDBJ whole genome shotgun (WGS) entry which is preliminary data.</text>
</comment>
<dbReference type="HOGENOM" id="CLU_2842287_0_0_9"/>
<keyword evidence="1" id="KW-1133">Transmembrane helix</keyword>
<organism evidence="2 3">
    <name type="scientific">Coprobacillus cateniformis</name>
    <dbReference type="NCBI Taxonomy" id="100884"/>
    <lineage>
        <taxon>Bacteria</taxon>
        <taxon>Bacillati</taxon>
        <taxon>Bacillota</taxon>
        <taxon>Erysipelotrichia</taxon>
        <taxon>Erysipelotrichales</taxon>
        <taxon>Coprobacillaceae</taxon>
        <taxon>Coprobacillus</taxon>
    </lineage>
</organism>
<evidence type="ECO:0000256" key="1">
    <source>
        <dbReference type="SAM" id="Phobius"/>
    </source>
</evidence>
<dbReference type="RefSeq" id="WP_008787234.1">
    <property type="nucleotide sequence ID" value="NZ_AKCB01000001.1"/>
</dbReference>
<dbReference type="EMBL" id="ADKX01000001">
    <property type="protein sequence ID" value="EFW06569.1"/>
    <property type="molecule type" value="Genomic_DNA"/>
</dbReference>
<keyword evidence="1" id="KW-0472">Membrane</keyword>
<protein>
    <submittedName>
        <fullName evidence="2">Uncharacterized protein</fullName>
    </submittedName>
</protein>